<protein>
    <submittedName>
        <fullName evidence="2">Uncharacterized protein</fullName>
    </submittedName>
</protein>
<organism evidence="2 3">
    <name type="scientific">Plakobranchus ocellatus</name>
    <dbReference type="NCBI Taxonomy" id="259542"/>
    <lineage>
        <taxon>Eukaryota</taxon>
        <taxon>Metazoa</taxon>
        <taxon>Spiralia</taxon>
        <taxon>Lophotrochozoa</taxon>
        <taxon>Mollusca</taxon>
        <taxon>Gastropoda</taxon>
        <taxon>Heterobranchia</taxon>
        <taxon>Euthyneura</taxon>
        <taxon>Panpulmonata</taxon>
        <taxon>Sacoglossa</taxon>
        <taxon>Placobranchoidea</taxon>
        <taxon>Plakobranchidae</taxon>
        <taxon>Plakobranchus</taxon>
    </lineage>
</organism>
<dbReference type="Proteomes" id="UP000735302">
    <property type="component" value="Unassembled WGS sequence"/>
</dbReference>
<evidence type="ECO:0000313" key="3">
    <source>
        <dbReference type="Proteomes" id="UP000735302"/>
    </source>
</evidence>
<reference evidence="2 3" key="1">
    <citation type="journal article" date="2021" name="Elife">
        <title>Chloroplast acquisition without the gene transfer in kleptoplastic sea slugs, Plakobranchus ocellatus.</title>
        <authorList>
            <person name="Maeda T."/>
            <person name="Takahashi S."/>
            <person name="Yoshida T."/>
            <person name="Shimamura S."/>
            <person name="Takaki Y."/>
            <person name="Nagai Y."/>
            <person name="Toyoda A."/>
            <person name="Suzuki Y."/>
            <person name="Arimoto A."/>
            <person name="Ishii H."/>
            <person name="Satoh N."/>
            <person name="Nishiyama T."/>
            <person name="Hasebe M."/>
            <person name="Maruyama T."/>
            <person name="Minagawa J."/>
            <person name="Obokata J."/>
            <person name="Shigenobu S."/>
        </authorList>
    </citation>
    <scope>NUCLEOTIDE SEQUENCE [LARGE SCALE GENOMIC DNA]</scope>
</reference>
<evidence type="ECO:0000256" key="1">
    <source>
        <dbReference type="SAM" id="MobiDB-lite"/>
    </source>
</evidence>
<dbReference type="EMBL" id="BLXT01004638">
    <property type="protein sequence ID" value="GFO16027.1"/>
    <property type="molecule type" value="Genomic_DNA"/>
</dbReference>
<feature type="compositionally biased region" description="Polar residues" evidence="1">
    <location>
        <begin position="69"/>
        <end position="91"/>
    </location>
</feature>
<evidence type="ECO:0000313" key="2">
    <source>
        <dbReference type="EMBL" id="GFO16027.1"/>
    </source>
</evidence>
<sequence length="104" mass="11653">MDDLAIASSFEVNCSTSATESSKDNLHRSSKRLQSALRNLGVFTVQLKFCKGYRYWKMVVTAQITVGSQETFGGNGSEATANQSRRSSDMPNEQKFFFLQNLEQ</sequence>
<name>A0AAV4B9B5_9GAST</name>
<gene>
    <name evidence="2" type="ORF">PoB_004253200</name>
</gene>
<comment type="caution">
    <text evidence="2">The sequence shown here is derived from an EMBL/GenBank/DDBJ whole genome shotgun (WGS) entry which is preliminary data.</text>
</comment>
<feature type="region of interest" description="Disordered" evidence="1">
    <location>
        <begin position="69"/>
        <end position="92"/>
    </location>
</feature>
<accession>A0AAV4B9B5</accession>
<proteinExistence type="predicted"/>
<dbReference type="AlphaFoldDB" id="A0AAV4B9B5"/>
<keyword evidence="3" id="KW-1185">Reference proteome</keyword>